<dbReference type="PANTHER" id="PTHR42085:SF8">
    <property type="entry name" value="F-BOX DOMAIN-CONTAINING PROTEIN"/>
    <property type="match status" value="1"/>
</dbReference>
<feature type="domain" description="DUF7730" evidence="1">
    <location>
        <begin position="10"/>
        <end position="129"/>
    </location>
</feature>
<protein>
    <recommendedName>
        <fullName evidence="1">DUF7730 domain-containing protein</fullName>
    </recommendedName>
</protein>
<dbReference type="Pfam" id="PF24864">
    <property type="entry name" value="DUF7730"/>
    <property type="match status" value="1"/>
</dbReference>
<keyword evidence="3" id="KW-1185">Reference proteome</keyword>
<dbReference type="EMBL" id="JAXOVC010000013">
    <property type="protein sequence ID" value="KAK4494813.1"/>
    <property type="molecule type" value="Genomic_DNA"/>
</dbReference>
<accession>A0ABR0E0R3</accession>
<organism evidence="2 3">
    <name type="scientific">Zasmidium cellare</name>
    <name type="common">Wine cellar mold</name>
    <name type="synonym">Racodium cellare</name>
    <dbReference type="NCBI Taxonomy" id="395010"/>
    <lineage>
        <taxon>Eukaryota</taxon>
        <taxon>Fungi</taxon>
        <taxon>Dikarya</taxon>
        <taxon>Ascomycota</taxon>
        <taxon>Pezizomycotina</taxon>
        <taxon>Dothideomycetes</taxon>
        <taxon>Dothideomycetidae</taxon>
        <taxon>Mycosphaerellales</taxon>
        <taxon>Mycosphaerellaceae</taxon>
        <taxon>Zasmidium</taxon>
    </lineage>
</organism>
<name>A0ABR0E0R3_ZASCE</name>
<dbReference type="Proteomes" id="UP001305779">
    <property type="component" value="Unassembled WGS sequence"/>
</dbReference>
<evidence type="ECO:0000313" key="3">
    <source>
        <dbReference type="Proteomes" id="UP001305779"/>
    </source>
</evidence>
<proteinExistence type="predicted"/>
<evidence type="ECO:0000259" key="1">
    <source>
        <dbReference type="Pfam" id="PF24864"/>
    </source>
</evidence>
<sequence>MEAPKAHFRLLDLPPEIRLHIYEYTLSAPVCLDHQLQCMWDRNHHCESKTKVKIEYTGKAKSAAKGNGMRVSRTTIFPPLLHTSQQLRREAAPVWYSLARFDYGQSATLAQLRALAGEENAAKIRSCRLVGPWATRSSAWNWLEVEYPILQAQGYSGVLEAHVTEPGGRGVVFALSATTSYSYYEETLRKPKARRAINSV</sequence>
<comment type="caution">
    <text evidence="2">The sequence shown here is derived from an EMBL/GenBank/DDBJ whole genome shotgun (WGS) entry which is preliminary data.</text>
</comment>
<dbReference type="InterPro" id="IPR038883">
    <property type="entry name" value="AN11006-like"/>
</dbReference>
<dbReference type="InterPro" id="IPR056632">
    <property type="entry name" value="DUF7730"/>
</dbReference>
<reference evidence="2 3" key="1">
    <citation type="journal article" date="2023" name="G3 (Bethesda)">
        <title>A chromosome-level genome assembly of Zasmidium syzygii isolated from banana leaves.</title>
        <authorList>
            <person name="van Westerhoven A.C."/>
            <person name="Mehrabi R."/>
            <person name="Talebi R."/>
            <person name="Steentjes M.B.F."/>
            <person name="Corcolon B."/>
            <person name="Chong P.A."/>
            <person name="Kema G.H.J."/>
            <person name="Seidl M.F."/>
        </authorList>
    </citation>
    <scope>NUCLEOTIDE SEQUENCE [LARGE SCALE GENOMIC DNA]</scope>
    <source>
        <strain evidence="2 3">P124</strain>
    </source>
</reference>
<dbReference type="PANTHER" id="PTHR42085">
    <property type="entry name" value="F-BOX DOMAIN-CONTAINING PROTEIN"/>
    <property type="match status" value="1"/>
</dbReference>
<evidence type="ECO:0000313" key="2">
    <source>
        <dbReference type="EMBL" id="KAK4494813.1"/>
    </source>
</evidence>
<gene>
    <name evidence="2" type="ORF">PRZ48_014169</name>
</gene>